<keyword evidence="2" id="KW-1185">Reference proteome</keyword>
<reference evidence="1 2" key="1">
    <citation type="submission" date="2024-04" db="EMBL/GenBank/DDBJ databases">
        <authorList>
            <person name="Fracassetti M."/>
        </authorList>
    </citation>
    <scope>NUCLEOTIDE SEQUENCE [LARGE SCALE GENOMIC DNA]</scope>
</reference>
<dbReference type="EMBL" id="OZ034815">
    <property type="protein sequence ID" value="CAL1367209.1"/>
    <property type="molecule type" value="Genomic_DNA"/>
</dbReference>
<accession>A0AAV2D4I8</accession>
<evidence type="ECO:0000313" key="1">
    <source>
        <dbReference type="EMBL" id="CAL1367209.1"/>
    </source>
</evidence>
<evidence type="ECO:0000313" key="2">
    <source>
        <dbReference type="Proteomes" id="UP001497516"/>
    </source>
</evidence>
<proteinExistence type="predicted"/>
<protein>
    <submittedName>
        <fullName evidence="1">Uncharacterized protein</fullName>
    </submittedName>
</protein>
<gene>
    <name evidence="1" type="ORF">LTRI10_LOCUS10997</name>
</gene>
<name>A0AAV2D4I8_9ROSI</name>
<dbReference type="AlphaFoldDB" id="A0AAV2D4I8"/>
<organism evidence="1 2">
    <name type="scientific">Linum trigynum</name>
    <dbReference type="NCBI Taxonomy" id="586398"/>
    <lineage>
        <taxon>Eukaryota</taxon>
        <taxon>Viridiplantae</taxon>
        <taxon>Streptophyta</taxon>
        <taxon>Embryophyta</taxon>
        <taxon>Tracheophyta</taxon>
        <taxon>Spermatophyta</taxon>
        <taxon>Magnoliopsida</taxon>
        <taxon>eudicotyledons</taxon>
        <taxon>Gunneridae</taxon>
        <taxon>Pentapetalae</taxon>
        <taxon>rosids</taxon>
        <taxon>fabids</taxon>
        <taxon>Malpighiales</taxon>
        <taxon>Linaceae</taxon>
        <taxon>Linum</taxon>
    </lineage>
</organism>
<dbReference type="Proteomes" id="UP001497516">
    <property type="component" value="Chromosome 2"/>
</dbReference>
<sequence>MEGGSPMFKEKAFGEKRMEQDDVVREVGGDLGEVERDPGDGEGNIVAVGVVDIGATKNKVDVVEIGMRLHKSIGGREFVSLQLIGSLTIVFYFLGS</sequence>